<dbReference type="GO" id="GO:0140663">
    <property type="term" value="F:ATP-dependent FeS chaperone activity"/>
    <property type="evidence" value="ECO:0007669"/>
    <property type="project" value="InterPro"/>
</dbReference>
<dbReference type="Pfam" id="PF10609">
    <property type="entry name" value="ParA"/>
    <property type="match status" value="1"/>
</dbReference>
<dbReference type="SUPFAM" id="SSF52540">
    <property type="entry name" value="P-loop containing nucleoside triphosphate hydrolases"/>
    <property type="match status" value="1"/>
</dbReference>
<feature type="binding site" evidence="6">
    <location>
        <begin position="35"/>
        <end position="42"/>
    </location>
    <ligand>
        <name>ATP</name>
        <dbReference type="ChEBI" id="CHEBI:30616"/>
    </ligand>
</feature>
<keyword evidence="5 6" id="KW-0411">Iron-sulfur</keyword>
<evidence type="ECO:0000256" key="6">
    <source>
        <dbReference type="HAMAP-Rule" id="MF_02040"/>
    </source>
</evidence>
<dbReference type="EMBL" id="DTLS01000060">
    <property type="protein sequence ID" value="HGZ60012.1"/>
    <property type="molecule type" value="Genomic_DNA"/>
</dbReference>
<evidence type="ECO:0000256" key="5">
    <source>
        <dbReference type="ARBA" id="ARBA00023014"/>
    </source>
</evidence>
<name>A0A7J3SL59_9CREN</name>
<comment type="subunit">
    <text evidence="6">Homodimer.</text>
</comment>
<keyword evidence="2 6" id="KW-0547">Nucleotide-binding</keyword>
<dbReference type="CDD" id="cd02037">
    <property type="entry name" value="Mrp_NBP35"/>
    <property type="match status" value="1"/>
</dbReference>
<comment type="caution">
    <text evidence="7">The sequence shown here is derived from an EMBL/GenBank/DDBJ whole genome shotgun (WGS) entry which is preliminary data.</text>
</comment>
<evidence type="ECO:0000256" key="2">
    <source>
        <dbReference type="ARBA" id="ARBA00022741"/>
    </source>
</evidence>
<dbReference type="InterPro" id="IPR027417">
    <property type="entry name" value="P-loop_NTPase"/>
</dbReference>
<dbReference type="GO" id="GO:0005524">
    <property type="term" value="F:ATP binding"/>
    <property type="evidence" value="ECO:0007669"/>
    <property type="project" value="UniProtKB-UniRule"/>
</dbReference>
<comment type="function">
    <text evidence="6">Binds and transfers iron-sulfur (Fe-S) clusters to target apoproteins. Can hydrolyze ATP.</text>
</comment>
<evidence type="ECO:0000256" key="4">
    <source>
        <dbReference type="ARBA" id="ARBA00023004"/>
    </source>
</evidence>
<dbReference type="GO" id="GO:0016887">
    <property type="term" value="F:ATP hydrolysis activity"/>
    <property type="evidence" value="ECO:0007669"/>
    <property type="project" value="UniProtKB-UniRule"/>
</dbReference>
<dbReference type="GO" id="GO:0051536">
    <property type="term" value="F:iron-sulfur cluster binding"/>
    <property type="evidence" value="ECO:0007669"/>
    <property type="project" value="UniProtKB-UniRule"/>
</dbReference>
<dbReference type="Gene3D" id="3.40.50.300">
    <property type="entry name" value="P-loop containing nucleotide triphosphate hydrolases"/>
    <property type="match status" value="1"/>
</dbReference>
<proteinExistence type="inferred from homology"/>
<dbReference type="PANTHER" id="PTHR23264">
    <property type="entry name" value="NUCLEOTIDE-BINDING PROTEIN NBP35 YEAST -RELATED"/>
    <property type="match status" value="1"/>
</dbReference>
<dbReference type="InterPro" id="IPR033756">
    <property type="entry name" value="YlxH/NBP35"/>
</dbReference>
<dbReference type="GO" id="GO:0016226">
    <property type="term" value="P:iron-sulfur cluster assembly"/>
    <property type="evidence" value="ECO:0007669"/>
    <property type="project" value="InterPro"/>
</dbReference>
<keyword evidence="4 6" id="KW-0408">Iron</keyword>
<dbReference type="InterPro" id="IPR019591">
    <property type="entry name" value="Mrp/NBP35_ATP-bd"/>
</dbReference>
<keyword evidence="1 6" id="KW-0479">Metal-binding</keyword>
<protein>
    <recommendedName>
        <fullName evidence="6">Iron-sulfur cluster carrier protein</fullName>
    </recommendedName>
</protein>
<accession>A0A7J3SL59</accession>
<keyword evidence="3 6" id="KW-0067">ATP-binding</keyword>
<gene>
    <name evidence="7" type="ORF">ENW83_02240</name>
</gene>
<dbReference type="AlphaFoldDB" id="A0A7J3SL59"/>
<comment type="similarity">
    <text evidence="6">Belongs to the Mrp/NBP35 ATP-binding proteins family.</text>
</comment>
<dbReference type="HAMAP" id="MF_02040">
    <property type="entry name" value="Mrp_NBP35"/>
    <property type="match status" value="1"/>
</dbReference>
<reference evidence="7" key="1">
    <citation type="journal article" date="2020" name="mSystems">
        <title>Genome- and Community-Level Interaction Insights into Carbon Utilization and Element Cycling Functions of Hydrothermarchaeota in Hydrothermal Sediment.</title>
        <authorList>
            <person name="Zhou Z."/>
            <person name="Liu Y."/>
            <person name="Xu W."/>
            <person name="Pan J."/>
            <person name="Luo Z.H."/>
            <person name="Li M."/>
        </authorList>
    </citation>
    <scope>NUCLEOTIDE SEQUENCE [LARGE SCALE GENOMIC DNA]</scope>
    <source>
        <strain evidence="7">SpSt-885</strain>
    </source>
</reference>
<dbReference type="PANTHER" id="PTHR23264:SF19">
    <property type="entry name" value="CYTOSOLIC FE-S CLUSTER ASSEMBLY FACTOR NUBP2"/>
    <property type="match status" value="1"/>
</dbReference>
<dbReference type="GO" id="GO:0005829">
    <property type="term" value="C:cytosol"/>
    <property type="evidence" value="ECO:0007669"/>
    <property type="project" value="TreeGrafter"/>
</dbReference>
<dbReference type="GO" id="GO:0046872">
    <property type="term" value="F:metal ion binding"/>
    <property type="evidence" value="ECO:0007669"/>
    <property type="project" value="UniProtKB-KW"/>
</dbReference>
<evidence type="ECO:0000256" key="1">
    <source>
        <dbReference type="ARBA" id="ARBA00022723"/>
    </source>
</evidence>
<keyword evidence="6" id="KW-0378">Hydrolase</keyword>
<sequence length="283" mass="30459">MSANMAETLRKEAEMKAKALKKTGEIPVKIMILSGKGGVGKSITTANLALAFSKLGYRGKVAILDGDIHGPSIPMYLGIDNKHLGAEGDKIFPVEGPMGIKVVSASYFLPKQELPIIWRGPLKVKFIRDMLASVEWGETRILLIDTPPGTGDEIQGITQYVNRMSGAVVVTAPSDASLNVVKRAITFLKIVKVPLLGIIENFSYVRCPSGEEKRIMGDGGRKVEEALGGKIIASIPYDPLLANPITEIGNPYEVEDLRGDPAARAFISAAKMILEEMNGGKID</sequence>
<evidence type="ECO:0000256" key="3">
    <source>
        <dbReference type="ARBA" id="ARBA00022840"/>
    </source>
</evidence>
<evidence type="ECO:0000313" key="7">
    <source>
        <dbReference type="EMBL" id="HGZ60012.1"/>
    </source>
</evidence>
<organism evidence="7">
    <name type="scientific">Fervidicoccus fontis</name>
    <dbReference type="NCBI Taxonomy" id="683846"/>
    <lineage>
        <taxon>Archaea</taxon>
        <taxon>Thermoproteota</taxon>
        <taxon>Thermoprotei</taxon>
        <taxon>Fervidicoccales</taxon>
        <taxon>Fervidicoccaceae</taxon>
        <taxon>Fervidicoccus</taxon>
    </lineage>
</organism>